<reference evidence="2 3" key="1">
    <citation type="submission" date="2023-03" db="EMBL/GenBank/DDBJ databases">
        <title>High recombination rates correlate with genetic variation in Cardiocondyla obscurior ants.</title>
        <authorList>
            <person name="Errbii M."/>
        </authorList>
    </citation>
    <scope>NUCLEOTIDE SEQUENCE [LARGE SCALE GENOMIC DNA]</scope>
    <source>
        <strain evidence="2">Alpha-2009</strain>
        <tissue evidence="2">Whole body</tissue>
    </source>
</reference>
<keyword evidence="3" id="KW-1185">Reference proteome</keyword>
<evidence type="ECO:0000256" key="1">
    <source>
        <dbReference type="SAM" id="MobiDB-lite"/>
    </source>
</evidence>
<feature type="region of interest" description="Disordered" evidence="1">
    <location>
        <begin position="172"/>
        <end position="191"/>
    </location>
</feature>
<dbReference type="Gene3D" id="4.10.60.10">
    <property type="entry name" value="Zinc finger, CCHC-type"/>
    <property type="match status" value="1"/>
</dbReference>
<evidence type="ECO:0000313" key="2">
    <source>
        <dbReference type="EMBL" id="KAL0100548.1"/>
    </source>
</evidence>
<organism evidence="2 3">
    <name type="scientific">Cardiocondyla obscurior</name>
    <dbReference type="NCBI Taxonomy" id="286306"/>
    <lineage>
        <taxon>Eukaryota</taxon>
        <taxon>Metazoa</taxon>
        <taxon>Ecdysozoa</taxon>
        <taxon>Arthropoda</taxon>
        <taxon>Hexapoda</taxon>
        <taxon>Insecta</taxon>
        <taxon>Pterygota</taxon>
        <taxon>Neoptera</taxon>
        <taxon>Endopterygota</taxon>
        <taxon>Hymenoptera</taxon>
        <taxon>Apocrita</taxon>
        <taxon>Aculeata</taxon>
        <taxon>Formicoidea</taxon>
        <taxon>Formicidae</taxon>
        <taxon>Myrmicinae</taxon>
        <taxon>Cardiocondyla</taxon>
    </lineage>
</organism>
<protein>
    <submittedName>
        <fullName evidence="2">Uncharacterized protein</fullName>
    </submittedName>
</protein>
<gene>
    <name evidence="2" type="ORF">PUN28_019695</name>
</gene>
<dbReference type="Proteomes" id="UP001430953">
    <property type="component" value="Unassembled WGS sequence"/>
</dbReference>
<name>A0AAW2EAV7_9HYME</name>
<feature type="region of interest" description="Disordered" evidence="1">
    <location>
        <begin position="107"/>
        <end position="164"/>
    </location>
</feature>
<proteinExistence type="predicted"/>
<dbReference type="AlphaFoldDB" id="A0AAW2EAV7"/>
<dbReference type="EMBL" id="JADYXP020000026">
    <property type="protein sequence ID" value="KAL0100548.1"/>
    <property type="molecule type" value="Genomic_DNA"/>
</dbReference>
<accession>A0AAW2EAV7</accession>
<sequence>MEALKVRYSNKRRLASHFFGKILKFKLVRDSSLEELKRFLRTHQTYWNSLQSLQLRYPFDFVKLQLGLSHLDVNTCRLFEQKHPSQNIPTYKTLLSFVTDCSRREELMTAKGTSRSSPSRESRVKTPSEGYARRRPPQTPSVSHTLASVSCRETPAGTPRGNLGKRATAITQKKSAPLSVPKTPPAKSPTHANAGTPLKCWNCGGPHVFSRCTAPRTHVFCFRCGQRDVNVSSCPKCTPGNASGSSE</sequence>
<comment type="caution">
    <text evidence="2">The sequence shown here is derived from an EMBL/GenBank/DDBJ whole genome shotgun (WGS) entry which is preliminary data.</text>
</comment>
<evidence type="ECO:0000313" key="3">
    <source>
        <dbReference type="Proteomes" id="UP001430953"/>
    </source>
</evidence>